<protein>
    <submittedName>
        <fullName evidence="1">Uncharacterized protein</fullName>
    </submittedName>
</protein>
<gene>
    <name evidence="1" type="ORF">PSM7751_00725</name>
</gene>
<dbReference type="RefSeq" id="WP_157792242.1">
    <property type="nucleotide sequence ID" value="NZ_FWFN01000001.1"/>
</dbReference>
<sequence length="58" mass="6394">MPLYVVTMSNVAHGWYYPPRAFLFEAPDVAAARLQAQEADDMAEIHSVRLAAPGEFDG</sequence>
<accession>A0A1X6YGR8</accession>
<name>A0A1X6YGR8_9RHOB</name>
<dbReference type="Proteomes" id="UP000193963">
    <property type="component" value="Unassembled WGS sequence"/>
</dbReference>
<reference evidence="1 2" key="1">
    <citation type="submission" date="2017-03" db="EMBL/GenBank/DDBJ databases">
        <authorList>
            <person name="Afonso C.L."/>
            <person name="Miller P.J."/>
            <person name="Scott M.A."/>
            <person name="Spackman E."/>
            <person name="Goraichik I."/>
            <person name="Dimitrov K.M."/>
            <person name="Suarez D.L."/>
            <person name="Swayne D.E."/>
        </authorList>
    </citation>
    <scope>NUCLEOTIDE SEQUENCE [LARGE SCALE GENOMIC DNA]</scope>
    <source>
        <strain evidence="1 2">CECT 7751</strain>
    </source>
</reference>
<evidence type="ECO:0000313" key="2">
    <source>
        <dbReference type="Proteomes" id="UP000193963"/>
    </source>
</evidence>
<evidence type="ECO:0000313" key="1">
    <source>
        <dbReference type="EMBL" id="SLN20958.1"/>
    </source>
</evidence>
<keyword evidence="2" id="KW-1185">Reference proteome</keyword>
<proteinExistence type="predicted"/>
<organism evidence="1 2">
    <name type="scientific">Pseudooceanicola marinus</name>
    <dbReference type="NCBI Taxonomy" id="396013"/>
    <lineage>
        <taxon>Bacteria</taxon>
        <taxon>Pseudomonadati</taxon>
        <taxon>Pseudomonadota</taxon>
        <taxon>Alphaproteobacteria</taxon>
        <taxon>Rhodobacterales</taxon>
        <taxon>Paracoccaceae</taxon>
        <taxon>Pseudooceanicola</taxon>
    </lineage>
</organism>
<dbReference type="AlphaFoldDB" id="A0A1X6YGR8"/>
<dbReference type="EMBL" id="FWFN01000001">
    <property type="protein sequence ID" value="SLN20958.1"/>
    <property type="molecule type" value="Genomic_DNA"/>
</dbReference>